<proteinExistence type="inferred from homology"/>
<feature type="domain" description="Acyl-ACP thioesterase-like C-terminal" evidence="9">
    <location>
        <begin position="162"/>
        <end position="249"/>
    </location>
</feature>
<evidence type="ECO:0000256" key="5">
    <source>
        <dbReference type="ARBA" id="ARBA00022946"/>
    </source>
</evidence>
<keyword evidence="6" id="KW-0443">Lipid metabolism</keyword>
<feature type="domain" description="Acyl-ACP thioesterase N-terminal hotdog" evidence="8">
    <location>
        <begin position="10"/>
        <end position="138"/>
    </location>
</feature>
<dbReference type="InterPro" id="IPR002864">
    <property type="entry name" value="Acyl-ACP_thioesterase_NHD"/>
</dbReference>
<dbReference type="Pfam" id="PF20791">
    <property type="entry name" value="Acyl-ACP_TE_C"/>
    <property type="match status" value="1"/>
</dbReference>
<keyword evidence="5" id="KW-0809">Transit peptide</keyword>
<dbReference type="SUPFAM" id="SSF54637">
    <property type="entry name" value="Thioesterase/thiol ester dehydrase-isomerase"/>
    <property type="match status" value="2"/>
</dbReference>
<organism evidence="10 11">
    <name type="scientific">Limosilactobacillus vaginalis</name>
    <dbReference type="NCBI Taxonomy" id="1633"/>
    <lineage>
        <taxon>Bacteria</taxon>
        <taxon>Bacillati</taxon>
        <taxon>Bacillota</taxon>
        <taxon>Bacilli</taxon>
        <taxon>Lactobacillales</taxon>
        <taxon>Lactobacillaceae</taxon>
        <taxon>Limosilactobacillus</taxon>
    </lineage>
</organism>
<dbReference type="GO" id="GO:0000036">
    <property type="term" value="F:acyl carrier activity"/>
    <property type="evidence" value="ECO:0007669"/>
    <property type="project" value="TreeGrafter"/>
</dbReference>
<dbReference type="InterPro" id="IPR049427">
    <property type="entry name" value="Acyl-ACP_TE_C"/>
</dbReference>
<evidence type="ECO:0000259" key="8">
    <source>
        <dbReference type="Pfam" id="PF01643"/>
    </source>
</evidence>
<name>A0AAW5WSM3_9LACO</name>
<evidence type="ECO:0000256" key="6">
    <source>
        <dbReference type="ARBA" id="ARBA00023098"/>
    </source>
</evidence>
<dbReference type="RefSeq" id="WP_269295890.1">
    <property type="nucleotide sequence ID" value="NZ_JAKHPH010000007.1"/>
</dbReference>
<evidence type="ECO:0000256" key="2">
    <source>
        <dbReference type="ARBA" id="ARBA00022516"/>
    </source>
</evidence>
<dbReference type="GO" id="GO:0016297">
    <property type="term" value="F:fatty acyl-[ACP] hydrolase activity"/>
    <property type="evidence" value="ECO:0007669"/>
    <property type="project" value="InterPro"/>
</dbReference>
<comment type="similarity">
    <text evidence="1">Belongs to the acyl-ACP thioesterase family.</text>
</comment>
<evidence type="ECO:0000313" key="10">
    <source>
        <dbReference type="EMBL" id="MCZ3667453.1"/>
    </source>
</evidence>
<evidence type="ECO:0000256" key="1">
    <source>
        <dbReference type="ARBA" id="ARBA00006500"/>
    </source>
</evidence>
<dbReference type="AlphaFoldDB" id="A0AAW5WSM3"/>
<dbReference type="InterPro" id="IPR045023">
    <property type="entry name" value="FATA/B"/>
</dbReference>
<dbReference type="InterPro" id="IPR029069">
    <property type="entry name" value="HotDog_dom_sf"/>
</dbReference>
<gene>
    <name evidence="10" type="ORF">L2724_04025</name>
</gene>
<accession>A0AAW5WSM3</accession>
<dbReference type="Pfam" id="PF01643">
    <property type="entry name" value="Acyl-ACP_TE"/>
    <property type="match status" value="1"/>
</dbReference>
<dbReference type="Gene3D" id="3.10.129.10">
    <property type="entry name" value="Hotdog Thioesterase"/>
    <property type="match status" value="1"/>
</dbReference>
<evidence type="ECO:0000259" key="9">
    <source>
        <dbReference type="Pfam" id="PF20791"/>
    </source>
</evidence>
<dbReference type="CDD" id="cd00586">
    <property type="entry name" value="4HBT"/>
    <property type="match status" value="2"/>
</dbReference>
<sequence length="251" mass="28915">MELKQSAQEYEIPHQLAYYECNELGHPTLSMVMSMLMVVADKQSDQLGLSQENIQATGGTWVIVSFEGTLDLQSLKIGDTVILGTRATGYNRFFATREFWLRDKDGQKEYAHVQSLLAFMNLTSRKMEPIPEKIITAYQAPKVKRVPRGRRPKPIAADVLLTEKRYHVRYFDLDANRHVNNARYFDWLLDPLGEQFLTTQQLKSFSIQYHQEVRADHDITSEFTMADPHTSLHQIKSNGKLCTKAKFSWLG</sequence>
<protein>
    <submittedName>
        <fullName evidence="10">Thioesterase</fullName>
    </submittedName>
</protein>
<dbReference type="EMBL" id="JAKHPH010000007">
    <property type="protein sequence ID" value="MCZ3667453.1"/>
    <property type="molecule type" value="Genomic_DNA"/>
</dbReference>
<keyword evidence="4" id="KW-0276">Fatty acid metabolism</keyword>
<dbReference type="PANTHER" id="PTHR31727:SF6">
    <property type="entry name" value="OLEOYL-ACYL CARRIER PROTEIN THIOESTERASE 1, CHLOROPLASTIC"/>
    <property type="match status" value="1"/>
</dbReference>
<evidence type="ECO:0000256" key="7">
    <source>
        <dbReference type="ARBA" id="ARBA00023160"/>
    </source>
</evidence>
<keyword evidence="7" id="KW-0275">Fatty acid biosynthesis</keyword>
<comment type="caution">
    <text evidence="10">The sequence shown here is derived from an EMBL/GenBank/DDBJ whole genome shotgun (WGS) entry which is preliminary data.</text>
</comment>
<evidence type="ECO:0000256" key="3">
    <source>
        <dbReference type="ARBA" id="ARBA00022801"/>
    </source>
</evidence>
<dbReference type="Proteomes" id="UP001212401">
    <property type="component" value="Unassembled WGS sequence"/>
</dbReference>
<evidence type="ECO:0000256" key="4">
    <source>
        <dbReference type="ARBA" id="ARBA00022832"/>
    </source>
</evidence>
<reference evidence="10" key="1">
    <citation type="submission" date="2022-01" db="EMBL/GenBank/DDBJ databases">
        <title>VMRC isolate genome collection.</title>
        <authorList>
            <person name="France M."/>
            <person name="Rutt L."/>
            <person name="Humphrys M."/>
            <person name="Ravel J."/>
        </authorList>
    </citation>
    <scope>NUCLEOTIDE SEQUENCE</scope>
    <source>
        <strain evidence="10">C0048A1</strain>
    </source>
</reference>
<evidence type="ECO:0000313" key="11">
    <source>
        <dbReference type="Proteomes" id="UP001212401"/>
    </source>
</evidence>
<keyword evidence="2" id="KW-0444">Lipid biosynthesis</keyword>
<keyword evidence="3" id="KW-0378">Hydrolase</keyword>
<dbReference type="PANTHER" id="PTHR31727">
    <property type="entry name" value="OLEOYL-ACYL CARRIER PROTEIN THIOESTERASE 1, CHLOROPLASTIC"/>
    <property type="match status" value="1"/>
</dbReference>